<name>A0A0A9CHK9_ARUDO</name>
<reference evidence="1" key="1">
    <citation type="submission" date="2014-09" db="EMBL/GenBank/DDBJ databases">
        <authorList>
            <person name="Magalhaes I.L.F."/>
            <person name="Oliveira U."/>
            <person name="Santos F.R."/>
            <person name="Vidigal T.H.D.A."/>
            <person name="Brescovit A.D."/>
            <person name="Santos A.J."/>
        </authorList>
    </citation>
    <scope>NUCLEOTIDE SEQUENCE</scope>
    <source>
        <tissue evidence="1">Shoot tissue taken approximately 20 cm above the soil surface</tissue>
    </source>
</reference>
<evidence type="ECO:0000313" key="1">
    <source>
        <dbReference type="EMBL" id="JAD75784.1"/>
    </source>
</evidence>
<organism evidence="1">
    <name type="scientific">Arundo donax</name>
    <name type="common">Giant reed</name>
    <name type="synonym">Donax arundinaceus</name>
    <dbReference type="NCBI Taxonomy" id="35708"/>
    <lineage>
        <taxon>Eukaryota</taxon>
        <taxon>Viridiplantae</taxon>
        <taxon>Streptophyta</taxon>
        <taxon>Embryophyta</taxon>
        <taxon>Tracheophyta</taxon>
        <taxon>Spermatophyta</taxon>
        <taxon>Magnoliopsida</taxon>
        <taxon>Liliopsida</taxon>
        <taxon>Poales</taxon>
        <taxon>Poaceae</taxon>
        <taxon>PACMAD clade</taxon>
        <taxon>Arundinoideae</taxon>
        <taxon>Arundineae</taxon>
        <taxon>Arundo</taxon>
    </lineage>
</organism>
<dbReference type="AlphaFoldDB" id="A0A0A9CHK9"/>
<proteinExistence type="predicted"/>
<accession>A0A0A9CHK9</accession>
<reference evidence="1" key="2">
    <citation type="journal article" date="2015" name="Data Brief">
        <title>Shoot transcriptome of the giant reed, Arundo donax.</title>
        <authorList>
            <person name="Barrero R.A."/>
            <person name="Guerrero F.D."/>
            <person name="Moolhuijzen P."/>
            <person name="Goolsby J.A."/>
            <person name="Tidwell J."/>
            <person name="Bellgard S.E."/>
            <person name="Bellgard M.I."/>
        </authorList>
    </citation>
    <scope>NUCLEOTIDE SEQUENCE</scope>
    <source>
        <tissue evidence="1">Shoot tissue taken approximately 20 cm above the soil surface</tissue>
    </source>
</reference>
<dbReference type="EMBL" id="GBRH01222111">
    <property type="protein sequence ID" value="JAD75784.1"/>
    <property type="molecule type" value="Transcribed_RNA"/>
</dbReference>
<sequence>MARFALKIHDWVGIHHVIQARQHQFHTQELWLMMCVTIHHGGTCPPSAGSLHSSQFWSYPMIPVPGLLYEELCVRL</sequence>
<protein>
    <submittedName>
        <fullName evidence="1">Uncharacterized protein</fullName>
    </submittedName>
</protein>